<dbReference type="AlphaFoldDB" id="A0A380Q5I0"/>
<sequence length="45" mass="4934">MQDYEYRIVNKITTSFIGGDPLQSSSNVIKVSGIAKCMDIINGIL</sequence>
<evidence type="ECO:0000313" key="1">
    <source>
        <dbReference type="EMBL" id="SUP81001.1"/>
    </source>
</evidence>
<proteinExistence type="predicted"/>
<protein>
    <submittedName>
        <fullName evidence="1">Uncharacterized protein</fullName>
    </submittedName>
</protein>
<dbReference type="Proteomes" id="UP000255087">
    <property type="component" value="Unassembled WGS sequence"/>
</dbReference>
<dbReference type="EMBL" id="UHJC01000001">
    <property type="protein sequence ID" value="SUP81001.1"/>
    <property type="molecule type" value="Genomic_DNA"/>
</dbReference>
<reference evidence="1 2" key="1">
    <citation type="submission" date="2018-06" db="EMBL/GenBank/DDBJ databases">
        <authorList>
            <consortium name="Pathogen Informatics"/>
            <person name="Doyle S."/>
        </authorList>
    </citation>
    <scope>NUCLEOTIDE SEQUENCE [LARGE SCALE GENOMIC DNA]</scope>
    <source>
        <strain evidence="1 2">NCTC8580</strain>
    </source>
</reference>
<accession>A0A380Q5I0</accession>
<organism evidence="1 2">
    <name type="scientific">Yersinia pseudotuberculosis</name>
    <dbReference type="NCBI Taxonomy" id="633"/>
    <lineage>
        <taxon>Bacteria</taxon>
        <taxon>Pseudomonadati</taxon>
        <taxon>Pseudomonadota</taxon>
        <taxon>Gammaproteobacteria</taxon>
        <taxon>Enterobacterales</taxon>
        <taxon>Yersiniaceae</taxon>
        <taxon>Yersinia</taxon>
    </lineage>
</organism>
<name>A0A380Q5I0_YERPU</name>
<evidence type="ECO:0000313" key="2">
    <source>
        <dbReference type="Proteomes" id="UP000255087"/>
    </source>
</evidence>
<gene>
    <name evidence="1" type="ORF">NCTC8580_01076</name>
</gene>